<dbReference type="InterPro" id="IPR002539">
    <property type="entry name" value="MaoC-like_dom"/>
</dbReference>
<proteinExistence type="inferred from homology"/>
<dbReference type="EMBL" id="JAKXMK010000012">
    <property type="protein sequence ID" value="MCH6167107.1"/>
    <property type="molecule type" value="Genomic_DNA"/>
</dbReference>
<dbReference type="SUPFAM" id="SSF54637">
    <property type="entry name" value="Thioesterase/thiol ester dehydrase-isomerase"/>
    <property type="match status" value="1"/>
</dbReference>
<evidence type="ECO:0000256" key="1">
    <source>
        <dbReference type="ARBA" id="ARBA00005254"/>
    </source>
</evidence>
<name>A0ABS9TEZ8_9PSEU</name>
<sequence>MVSDLSDVSVGDELPPLSVRVTRADLVRYAGASGDFNPIHWSDRVAGSVGLPGVIAHGMLTMALAGRVVTEWVGDPGAVVSYGVRFTRPVVVPDDDEGALVELSGSVSEVTTGADGCRVARVAVTARFDGRTVLSRGVAEVRLPQK</sequence>
<evidence type="ECO:0000313" key="4">
    <source>
        <dbReference type="Proteomes" id="UP001299970"/>
    </source>
</evidence>
<gene>
    <name evidence="3" type="ORF">MMF94_15600</name>
</gene>
<accession>A0ABS9TEZ8</accession>
<dbReference type="InterPro" id="IPR029069">
    <property type="entry name" value="HotDog_dom_sf"/>
</dbReference>
<dbReference type="PANTHER" id="PTHR43841:SF3">
    <property type="entry name" value="(3R)-HYDROXYACYL-ACP DEHYDRATASE SUBUNIT HADB"/>
    <property type="match status" value="1"/>
</dbReference>
<dbReference type="Pfam" id="PF01575">
    <property type="entry name" value="MaoC_dehydratas"/>
    <property type="match status" value="1"/>
</dbReference>
<protein>
    <submittedName>
        <fullName evidence="3">Dehydratase</fullName>
    </submittedName>
</protein>
<reference evidence="3 4" key="1">
    <citation type="submission" date="2022-03" db="EMBL/GenBank/DDBJ databases">
        <title>Pseudonocardia alaer sp. nov., a novel actinomycete isolated from reed forest soil.</title>
        <authorList>
            <person name="Wang L."/>
        </authorList>
    </citation>
    <scope>NUCLEOTIDE SEQUENCE [LARGE SCALE GENOMIC DNA]</scope>
    <source>
        <strain evidence="3 4">Y-16303</strain>
    </source>
</reference>
<organism evidence="3 4">
    <name type="scientific">Pseudonocardia alaniniphila</name>
    <dbReference type="NCBI Taxonomy" id="75291"/>
    <lineage>
        <taxon>Bacteria</taxon>
        <taxon>Bacillati</taxon>
        <taxon>Actinomycetota</taxon>
        <taxon>Actinomycetes</taxon>
        <taxon>Pseudonocardiales</taxon>
        <taxon>Pseudonocardiaceae</taxon>
        <taxon>Pseudonocardia</taxon>
    </lineage>
</organism>
<comment type="similarity">
    <text evidence="1">Belongs to the enoyl-CoA hydratase/isomerase family.</text>
</comment>
<dbReference type="Proteomes" id="UP001299970">
    <property type="component" value="Unassembled WGS sequence"/>
</dbReference>
<feature type="domain" description="MaoC-like" evidence="2">
    <location>
        <begin position="17"/>
        <end position="95"/>
    </location>
</feature>
<dbReference type="PRINTS" id="PR01483">
    <property type="entry name" value="FASYNTHASE"/>
</dbReference>
<evidence type="ECO:0000313" key="3">
    <source>
        <dbReference type="EMBL" id="MCH6167107.1"/>
    </source>
</evidence>
<comment type="caution">
    <text evidence="3">The sequence shown here is derived from an EMBL/GenBank/DDBJ whole genome shotgun (WGS) entry which is preliminary data.</text>
</comment>
<evidence type="ECO:0000259" key="2">
    <source>
        <dbReference type="Pfam" id="PF01575"/>
    </source>
</evidence>
<dbReference type="PANTHER" id="PTHR43841">
    <property type="entry name" value="3-HYDROXYACYL-THIOESTER DEHYDRATASE HTDX-RELATED"/>
    <property type="match status" value="1"/>
</dbReference>
<keyword evidence="4" id="KW-1185">Reference proteome</keyword>
<dbReference type="InterPro" id="IPR003965">
    <property type="entry name" value="Fatty_acid_synthase"/>
</dbReference>
<dbReference type="CDD" id="cd03453">
    <property type="entry name" value="SAV4209_like"/>
    <property type="match status" value="1"/>
</dbReference>
<dbReference type="Gene3D" id="3.10.129.10">
    <property type="entry name" value="Hotdog Thioesterase"/>
    <property type="match status" value="1"/>
</dbReference>